<name>A0A0B5ET33_STRA4</name>
<dbReference type="AlphaFoldDB" id="A0A0B5ET33"/>
<reference evidence="1 2" key="1">
    <citation type="submission" date="2015-01" db="EMBL/GenBank/DDBJ databases">
        <title>Enhanced salinomycin production by adjusting the supply of polyketide extender units in Streptomyce albus DSM 41398.</title>
        <authorList>
            <person name="Lu C."/>
        </authorList>
    </citation>
    <scope>NUCLEOTIDE SEQUENCE [LARGE SCALE GENOMIC DNA]</scope>
    <source>
        <strain evidence="2">ATCC 21838 / DSM 41398 / FERM P-419 / JCM 4703 / NBRC 107858</strain>
    </source>
</reference>
<protein>
    <recommendedName>
        <fullName evidence="3">Prenyltransferase</fullName>
    </recommendedName>
</protein>
<dbReference type="KEGG" id="sals:SLNWT_1520"/>
<dbReference type="EMBL" id="CP010519">
    <property type="protein sequence ID" value="AJE81896.1"/>
    <property type="molecule type" value="Genomic_DNA"/>
</dbReference>
<evidence type="ECO:0000313" key="2">
    <source>
        <dbReference type="Proteomes" id="UP000031523"/>
    </source>
</evidence>
<gene>
    <name evidence="1" type="ORF">SLNWT_1520</name>
</gene>
<accession>A0A0B5ET33</accession>
<organism evidence="1 2">
    <name type="scientific">Streptomyces albus (strain ATCC 21838 / DSM 41398 / FERM P-419 / JCM 4703 / NBRC 107858)</name>
    <dbReference type="NCBI Taxonomy" id="1081613"/>
    <lineage>
        <taxon>Bacteria</taxon>
        <taxon>Bacillati</taxon>
        <taxon>Actinomycetota</taxon>
        <taxon>Actinomycetes</taxon>
        <taxon>Kitasatosporales</taxon>
        <taxon>Streptomycetaceae</taxon>
        <taxon>Streptomyces</taxon>
    </lineage>
</organism>
<sequence>MGRSAAAAPAEPPATALGRAAKFVWLTARVLEQRLFDHHFLGGPAEAVDAALTAYANHDGGFGHALDPAVRGPLSRAAHTAHALGVLDAIGRCGGRRAELICRYLTSVSTAEGALPALAEEGAPRSAAVPVPRGAAARRHPRGELAVTGPVVGLLHRNDVWHAWLFRATEFCWRAVDALSAPDPHEVAAAVTFLDGAADRCRAQAAADRLGRLVREQRLVVLDPARPGTSSAHYLPYDFAPRPSSLARSWFTDAETAAALDFLAGQQREDGGWPDRPMGGPAELRVRAQAPGTVLERRPVVTIGRLLILDAYGRRLD</sequence>
<evidence type="ECO:0008006" key="3">
    <source>
        <dbReference type="Google" id="ProtNLM"/>
    </source>
</evidence>
<evidence type="ECO:0000313" key="1">
    <source>
        <dbReference type="EMBL" id="AJE81896.1"/>
    </source>
</evidence>
<keyword evidence="2" id="KW-1185">Reference proteome</keyword>
<proteinExistence type="predicted"/>
<dbReference type="Proteomes" id="UP000031523">
    <property type="component" value="Chromosome"/>
</dbReference>